<keyword evidence="6" id="KW-0106">Calcium</keyword>
<dbReference type="GO" id="GO:0001868">
    <property type="term" value="P:regulation of complement activation, lectin pathway"/>
    <property type="evidence" value="ECO:0007669"/>
    <property type="project" value="UniProtKB-ARBA"/>
</dbReference>
<comment type="function">
    <text evidence="1">Acts as a defensive agent. Recognizes blood group fucosylated oligosaccharides including A, B, H and Lewis B-type antigens. Does not recognize Lewis A antigen and has low affinity for monovalent haptens.</text>
</comment>
<dbReference type="PANTHER" id="PTHR45713:SF6">
    <property type="entry name" value="F5_8 TYPE C DOMAIN-CONTAINING PROTEIN"/>
    <property type="match status" value="1"/>
</dbReference>
<dbReference type="GO" id="GO:0010185">
    <property type="term" value="P:regulation of cellular defense response"/>
    <property type="evidence" value="ECO:0007669"/>
    <property type="project" value="UniProtKB-ARBA"/>
</dbReference>
<dbReference type="PANTHER" id="PTHR45713">
    <property type="entry name" value="FTP DOMAIN-CONTAINING PROTEIN"/>
    <property type="match status" value="1"/>
</dbReference>
<comment type="subunit">
    <text evidence="3">Homotrimer.</text>
</comment>
<dbReference type="GO" id="GO:0042806">
    <property type="term" value="F:fucose binding"/>
    <property type="evidence" value="ECO:0007669"/>
    <property type="project" value="UniProtKB-ARBA"/>
</dbReference>
<dbReference type="Gene3D" id="2.60.120.260">
    <property type="entry name" value="Galactose-binding domain-like"/>
    <property type="match status" value="2"/>
</dbReference>
<organism evidence="9 10">
    <name type="scientific">Gadus morhua</name>
    <name type="common">Atlantic cod</name>
    <dbReference type="NCBI Taxonomy" id="8049"/>
    <lineage>
        <taxon>Eukaryota</taxon>
        <taxon>Metazoa</taxon>
        <taxon>Chordata</taxon>
        <taxon>Craniata</taxon>
        <taxon>Vertebrata</taxon>
        <taxon>Euteleostomi</taxon>
        <taxon>Actinopterygii</taxon>
        <taxon>Neopterygii</taxon>
        <taxon>Teleostei</taxon>
        <taxon>Neoteleostei</taxon>
        <taxon>Acanthomorphata</taxon>
        <taxon>Zeiogadaria</taxon>
        <taxon>Gadariae</taxon>
        <taxon>Gadiformes</taxon>
        <taxon>Gadoidei</taxon>
        <taxon>Gadidae</taxon>
        <taxon>Gadus</taxon>
    </lineage>
</organism>
<dbReference type="AlphaFoldDB" id="A0A8C5A0V9"/>
<dbReference type="GO" id="GO:0046872">
    <property type="term" value="F:metal ion binding"/>
    <property type="evidence" value="ECO:0007669"/>
    <property type="project" value="UniProtKB-KW"/>
</dbReference>
<dbReference type="GeneTree" id="ENSGT01060000248575"/>
<evidence type="ECO:0000256" key="5">
    <source>
        <dbReference type="ARBA" id="ARBA00022734"/>
    </source>
</evidence>
<comment type="similarity">
    <text evidence="2">Belongs to the fucolectin family.</text>
</comment>
<evidence type="ECO:0000256" key="6">
    <source>
        <dbReference type="ARBA" id="ARBA00022837"/>
    </source>
</evidence>
<dbReference type="SMART" id="SM00607">
    <property type="entry name" value="FTP"/>
    <property type="match status" value="2"/>
</dbReference>
<evidence type="ECO:0000256" key="3">
    <source>
        <dbReference type="ARBA" id="ARBA00011233"/>
    </source>
</evidence>
<keyword evidence="4" id="KW-0479">Metal-binding</keyword>
<sequence length="349" mass="38908">MVPLVLAEPPLTRPPPLPSNHRTPCPGFIPDVAIMYFLMHQVIDVPLRGAAVQSSTYLGWIAGQAIDGSCSPDGKDRCSYTGQMDNPWWRLQLDGVYRVSVIEITNMYSTRKWLDGVEIHIGNSLVNNGNDNPRCAIIHDVPDGLTQTVHCWGMEGVYVNFYKPFNTTYLMLCEVKVYGGRNPFYQSNIAVPLRGAAVQSSTASGWTAGRAIDGSCSSGTDSCTHTSEMDNPWWRLQLDGVYRVSVIEITNRNVARDRLDGVEIHIGNSLVNNGNDNPRCAIIHDVPDSLTQTVHCWGMEGMYVNFYKPFNTTALTLCEVKVYGGRNPFYQSKSSLVWGWVYECDIWLG</sequence>
<evidence type="ECO:0000256" key="2">
    <source>
        <dbReference type="ARBA" id="ARBA00010147"/>
    </source>
</evidence>
<dbReference type="InterPro" id="IPR006585">
    <property type="entry name" value="FTP1"/>
</dbReference>
<feature type="domain" description="Fucolectin tachylectin-4 pentraxin-1" evidence="8">
    <location>
        <begin position="186"/>
        <end position="330"/>
    </location>
</feature>
<reference evidence="9" key="2">
    <citation type="submission" date="2025-09" db="UniProtKB">
        <authorList>
            <consortium name="Ensembl"/>
        </authorList>
    </citation>
    <scope>IDENTIFICATION</scope>
</reference>
<dbReference type="InterPro" id="IPR008979">
    <property type="entry name" value="Galactose-bd-like_sf"/>
</dbReference>
<name>A0A8C5A0V9_GADMO</name>
<evidence type="ECO:0000259" key="8">
    <source>
        <dbReference type="SMART" id="SM00607"/>
    </source>
</evidence>
<evidence type="ECO:0000313" key="10">
    <source>
        <dbReference type="Proteomes" id="UP000694546"/>
    </source>
</evidence>
<keyword evidence="10" id="KW-1185">Reference proteome</keyword>
<dbReference type="Proteomes" id="UP000694546">
    <property type="component" value="Chromosome 4"/>
</dbReference>
<dbReference type="Pfam" id="PF22633">
    <property type="entry name" value="F5_F8_type_C_2"/>
    <property type="match status" value="2"/>
</dbReference>
<evidence type="ECO:0000313" key="9">
    <source>
        <dbReference type="Ensembl" id="ENSGMOP00000025414.1"/>
    </source>
</evidence>
<evidence type="ECO:0000256" key="7">
    <source>
        <dbReference type="ARBA" id="ARBA00023157"/>
    </source>
</evidence>
<proteinExistence type="inferred from homology"/>
<dbReference type="InterPro" id="IPR051941">
    <property type="entry name" value="BG_Antigen-Binding_Lectin"/>
</dbReference>
<dbReference type="SUPFAM" id="SSF49785">
    <property type="entry name" value="Galactose-binding domain-like"/>
    <property type="match status" value="2"/>
</dbReference>
<evidence type="ECO:0000256" key="4">
    <source>
        <dbReference type="ARBA" id="ARBA00022723"/>
    </source>
</evidence>
<accession>A0A8C5A0V9</accession>
<reference evidence="9" key="1">
    <citation type="submission" date="2025-08" db="UniProtKB">
        <authorList>
            <consortium name="Ensembl"/>
        </authorList>
    </citation>
    <scope>IDENTIFICATION</scope>
</reference>
<dbReference type="Ensembl" id="ENSGMOT00000031080.1">
    <property type="protein sequence ID" value="ENSGMOP00000025414.1"/>
    <property type="gene ID" value="ENSGMOG00000024588.1"/>
</dbReference>
<keyword evidence="7" id="KW-1015">Disulfide bond</keyword>
<evidence type="ECO:0000256" key="1">
    <source>
        <dbReference type="ARBA" id="ARBA00002219"/>
    </source>
</evidence>
<protein>
    <recommendedName>
        <fullName evidence="8">Fucolectin tachylectin-4 pentraxin-1 domain-containing protein</fullName>
    </recommendedName>
</protein>
<keyword evidence="5" id="KW-0430">Lectin</keyword>
<feature type="domain" description="Fucolectin tachylectin-4 pentraxin-1" evidence="8">
    <location>
        <begin position="42"/>
        <end position="185"/>
    </location>
</feature>